<sequence length="537" mass="59040">MAYPSFEQYNNAFSAHQHLLADPELKKGTVTKTGLGVPHAISGGFALTYTIKVGQKKYAVRCFHRESKSLERRYQAIAKRLAQLNSTYFLNFNFEPKGINVNGHAYPIVKMAWASGVTLGEYLEDNHGRKGALASLPTSLLALSIYLEKERIAHGDMSPGNIMISGAASAIQLIDYDGMFVEDIRDLGNSELGNINFQHPDRKAKNPFSPTMDRFSLIALSLALKGLNEDPTLWGKTNSDADAIVFRASDFIDPSSSVAFSELMRKPALATQAQNFAAVCRAPLDKTPSLEDFLAGKNIPASTLQITIKPMDGRPKLGYMGVYDVLDANNYALCLHRVGDKVEVVGRIVEVKLDKARNGQPYIFINFGPWQGKIFKIAIWSEGFAAISNKPDTSYVGKWVSVVGLMEPPYTNNRFKYSHLSINVAANGQMTIISEVEAKFRLTPSSTKSVQALATNREALDKIKGRPTTAPASQIPAASAPLNKDILDSLRRAQGSGNTQPPQAKATPTRQQQRPQPARQNPPEQGLMGKFFDWLFT</sequence>
<reference evidence="2 3" key="1">
    <citation type="submission" date="2018-04" db="EMBL/GenBank/DDBJ databases">
        <title>Massilia violaceinigra sp. nov., a novel purple-pigmented bacterium isolated from Tianshan glacier, Xinjiang, China.</title>
        <authorList>
            <person name="Wang H."/>
        </authorList>
    </citation>
    <scope>NUCLEOTIDE SEQUENCE [LARGE SCALE GENOMIC DNA]</scope>
    <source>
        <strain evidence="2 3">B448-2</strain>
    </source>
</reference>
<accession>A0A2U2I514</accession>
<keyword evidence="3" id="KW-1185">Reference proteome</keyword>
<proteinExistence type="predicted"/>
<dbReference type="OrthoDB" id="9795390at2"/>
<dbReference type="Proteomes" id="UP000241421">
    <property type="component" value="Unassembled WGS sequence"/>
</dbReference>
<dbReference type="GO" id="GO:0004674">
    <property type="term" value="F:protein serine/threonine kinase activity"/>
    <property type="evidence" value="ECO:0007669"/>
    <property type="project" value="UniProtKB-KW"/>
</dbReference>
<evidence type="ECO:0000256" key="1">
    <source>
        <dbReference type="SAM" id="MobiDB-lite"/>
    </source>
</evidence>
<gene>
    <name evidence="2" type="ORF">C7C56_004715</name>
</gene>
<dbReference type="EMBL" id="PXWF02000063">
    <property type="protein sequence ID" value="PWF54856.1"/>
    <property type="molecule type" value="Genomic_DNA"/>
</dbReference>
<dbReference type="SUPFAM" id="SSF56112">
    <property type="entry name" value="Protein kinase-like (PK-like)"/>
    <property type="match status" value="1"/>
</dbReference>
<protein>
    <submittedName>
        <fullName evidence="2">Serine/threonine protein kinase</fullName>
    </submittedName>
</protein>
<dbReference type="Gene3D" id="1.10.510.10">
    <property type="entry name" value="Transferase(Phosphotransferase) domain 1"/>
    <property type="match status" value="1"/>
</dbReference>
<dbReference type="AlphaFoldDB" id="A0A2U2I514"/>
<keyword evidence="2" id="KW-0723">Serine/threonine-protein kinase</keyword>
<evidence type="ECO:0000313" key="2">
    <source>
        <dbReference type="EMBL" id="PWF54856.1"/>
    </source>
</evidence>
<organism evidence="2 3">
    <name type="scientific">Massilia glaciei</name>
    <dbReference type="NCBI Taxonomy" id="1524097"/>
    <lineage>
        <taxon>Bacteria</taxon>
        <taxon>Pseudomonadati</taxon>
        <taxon>Pseudomonadota</taxon>
        <taxon>Betaproteobacteria</taxon>
        <taxon>Burkholderiales</taxon>
        <taxon>Oxalobacteraceae</taxon>
        <taxon>Telluria group</taxon>
        <taxon>Massilia</taxon>
    </lineage>
</organism>
<feature type="region of interest" description="Disordered" evidence="1">
    <location>
        <begin position="492"/>
        <end position="529"/>
    </location>
</feature>
<comment type="caution">
    <text evidence="2">The sequence shown here is derived from an EMBL/GenBank/DDBJ whole genome shotgun (WGS) entry which is preliminary data.</text>
</comment>
<dbReference type="InterPro" id="IPR011009">
    <property type="entry name" value="Kinase-like_dom_sf"/>
</dbReference>
<feature type="compositionally biased region" description="Low complexity" evidence="1">
    <location>
        <begin position="506"/>
        <end position="523"/>
    </location>
</feature>
<dbReference type="RefSeq" id="WP_106756327.1">
    <property type="nucleotide sequence ID" value="NZ_PXWF02000063.1"/>
</dbReference>
<evidence type="ECO:0000313" key="3">
    <source>
        <dbReference type="Proteomes" id="UP000241421"/>
    </source>
</evidence>
<name>A0A2U2I514_9BURK</name>
<keyword evidence="2" id="KW-0418">Kinase</keyword>
<keyword evidence="2" id="KW-0808">Transferase</keyword>